<proteinExistence type="predicted"/>
<organism evidence="2 3">
    <name type="scientific">Streptomyces flaveus</name>
    <dbReference type="NCBI Taxonomy" id="66370"/>
    <lineage>
        <taxon>Bacteria</taxon>
        <taxon>Bacillati</taxon>
        <taxon>Actinomycetota</taxon>
        <taxon>Actinomycetes</taxon>
        <taxon>Kitasatosporales</taxon>
        <taxon>Streptomycetaceae</taxon>
        <taxon>Streptomyces</taxon>
        <taxon>Streptomyces aurantiacus group</taxon>
    </lineage>
</organism>
<evidence type="ECO:0000313" key="3">
    <source>
        <dbReference type="Proteomes" id="UP000637788"/>
    </source>
</evidence>
<dbReference type="AlphaFoldDB" id="A0A917VHF8"/>
<name>A0A917VHF8_9ACTN</name>
<sequence length="69" mass="7091">MGERQPIPGDALAGDVPTPQLPAGSPLSSLGEPQALIEEFARELSRGLRTSRLRSWGTDPSGGSFSGAG</sequence>
<reference evidence="2" key="1">
    <citation type="journal article" date="2014" name="Int. J. Syst. Evol. Microbiol.">
        <title>Complete genome sequence of Corynebacterium casei LMG S-19264T (=DSM 44701T), isolated from a smear-ripened cheese.</title>
        <authorList>
            <consortium name="US DOE Joint Genome Institute (JGI-PGF)"/>
            <person name="Walter F."/>
            <person name="Albersmeier A."/>
            <person name="Kalinowski J."/>
            <person name="Ruckert C."/>
        </authorList>
    </citation>
    <scope>NUCLEOTIDE SEQUENCE</scope>
    <source>
        <strain evidence="2">JCM 3035</strain>
    </source>
</reference>
<reference evidence="2" key="2">
    <citation type="submission" date="2020-09" db="EMBL/GenBank/DDBJ databases">
        <authorList>
            <person name="Sun Q."/>
            <person name="Ohkuma M."/>
        </authorList>
    </citation>
    <scope>NUCLEOTIDE SEQUENCE</scope>
    <source>
        <strain evidence="2">JCM 3035</strain>
    </source>
</reference>
<comment type="caution">
    <text evidence="2">The sequence shown here is derived from an EMBL/GenBank/DDBJ whole genome shotgun (WGS) entry which is preliminary data.</text>
</comment>
<dbReference type="Proteomes" id="UP000637788">
    <property type="component" value="Unassembled WGS sequence"/>
</dbReference>
<evidence type="ECO:0000256" key="1">
    <source>
        <dbReference type="SAM" id="MobiDB-lite"/>
    </source>
</evidence>
<accession>A0A917VHF8</accession>
<protein>
    <submittedName>
        <fullName evidence="2">Uncharacterized protein</fullName>
    </submittedName>
</protein>
<dbReference type="EMBL" id="BMPQ01000010">
    <property type="protein sequence ID" value="GGK77718.1"/>
    <property type="molecule type" value="Genomic_DNA"/>
</dbReference>
<evidence type="ECO:0000313" key="2">
    <source>
        <dbReference type="EMBL" id="GGK77718.1"/>
    </source>
</evidence>
<gene>
    <name evidence="2" type="ORF">GCM10010094_43640</name>
</gene>
<keyword evidence="3" id="KW-1185">Reference proteome</keyword>
<feature type="region of interest" description="Disordered" evidence="1">
    <location>
        <begin position="1"/>
        <end position="30"/>
    </location>
</feature>